<sequence>MVKTNSTVTSNMGMVKDQTTPEGKTAISLLPKKTTERKKSFQMEQESITLMFIWWQAVCRLGIHLSPPLH</sequence>
<proteinExistence type="predicted"/>
<name>A0A2P2NWM3_RHIMU</name>
<protein>
    <submittedName>
        <fullName evidence="2">Uncharacterized protein</fullName>
    </submittedName>
</protein>
<evidence type="ECO:0000256" key="1">
    <source>
        <dbReference type="SAM" id="MobiDB-lite"/>
    </source>
</evidence>
<evidence type="ECO:0000313" key="2">
    <source>
        <dbReference type="EMBL" id="MBX46927.1"/>
    </source>
</evidence>
<dbReference type="AlphaFoldDB" id="A0A2P2NWM3"/>
<accession>A0A2P2NWM3</accession>
<feature type="region of interest" description="Disordered" evidence="1">
    <location>
        <begin position="1"/>
        <end position="38"/>
    </location>
</feature>
<feature type="compositionally biased region" description="Polar residues" evidence="1">
    <location>
        <begin position="1"/>
        <end position="22"/>
    </location>
</feature>
<organism evidence="2">
    <name type="scientific">Rhizophora mucronata</name>
    <name type="common">Asiatic mangrove</name>
    <dbReference type="NCBI Taxonomy" id="61149"/>
    <lineage>
        <taxon>Eukaryota</taxon>
        <taxon>Viridiplantae</taxon>
        <taxon>Streptophyta</taxon>
        <taxon>Embryophyta</taxon>
        <taxon>Tracheophyta</taxon>
        <taxon>Spermatophyta</taxon>
        <taxon>Magnoliopsida</taxon>
        <taxon>eudicotyledons</taxon>
        <taxon>Gunneridae</taxon>
        <taxon>Pentapetalae</taxon>
        <taxon>rosids</taxon>
        <taxon>fabids</taxon>
        <taxon>Malpighiales</taxon>
        <taxon>Rhizophoraceae</taxon>
        <taxon>Rhizophora</taxon>
    </lineage>
</organism>
<reference evidence="2" key="1">
    <citation type="submission" date="2018-02" db="EMBL/GenBank/DDBJ databases">
        <title>Rhizophora mucronata_Transcriptome.</title>
        <authorList>
            <person name="Meera S.P."/>
            <person name="Sreeshan A."/>
            <person name="Augustine A."/>
        </authorList>
    </citation>
    <scope>NUCLEOTIDE SEQUENCE</scope>
    <source>
        <tissue evidence="2">Leaf</tissue>
    </source>
</reference>
<dbReference type="EMBL" id="GGEC01066443">
    <property type="protein sequence ID" value="MBX46927.1"/>
    <property type="molecule type" value="Transcribed_RNA"/>
</dbReference>